<evidence type="ECO:0000313" key="1">
    <source>
        <dbReference type="EMBL" id="KAH0920610.1"/>
    </source>
</evidence>
<sequence length="135" mass="15474">LPTQVRLASWGLDISTSCSLSYSYDKDRSYLPPVLGMNKFGLWFSTGSGAGCHRHSFHTWSTALIAWLSIKVPVSLITLKRLAVHATIYSIYSVWRIHDYKLSPTSQIFKSIDRCMRDVVLGQRHNKKFHDTMRL</sequence>
<dbReference type="EMBL" id="JAGKQM010000006">
    <property type="protein sequence ID" value="KAH0920610.1"/>
    <property type="molecule type" value="Genomic_DNA"/>
</dbReference>
<keyword evidence="2" id="KW-1185">Reference proteome</keyword>
<feature type="non-terminal residue" evidence="1">
    <location>
        <position position="1"/>
    </location>
</feature>
<gene>
    <name evidence="1" type="ORF">HID58_020628</name>
</gene>
<comment type="caution">
    <text evidence="1">The sequence shown here is derived from an EMBL/GenBank/DDBJ whole genome shotgun (WGS) entry which is preliminary data.</text>
</comment>
<protein>
    <submittedName>
        <fullName evidence="1">Uncharacterized protein</fullName>
    </submittedName>
</protein>
<name>A0ABQ8CU44_BRANA</name>
<proteinExistence type="predicted"/>
<organism evidence="1 2">
    <name type="scientific">Brassica napus</name>
    <name type="common">Rape</name>
    <dbReference type="NCBI Taxonomy" id="3708"/>
    <lineage>
        <taxon>Eukaryota</taxon>
        <taxon>Viridiplantae</taxon>
        <taxon>Streptophyta</taxon>
        <taxon>Embryophyta</taxon>
        <taxon>Tracheophyta</taxon>
        <taxon>Spermatophyta</taxon>
        <taxon>Magnoliopsida</taxon>
        <taxon>eudicotyledons</taxon>
        <taxon>Gunneridae</taxon>
        <taxon>Pentapetalae</taxon>
        <taxon>rosids</taxon>
        <taxon>malvids</taxon>
        <taxon>Brassicales</taxon>
        <taxon>Brassicaceae</taxon>
        <taxon>Brassiceae</taxon>
        <taxon>Brassica</taxon>
    </lineage>
</organism>
<accession>A0ABQ8CU44</accession>
<reference evidence="1 2" key="1">
    <citation type="submission" date="2021-05" db="EMBL/GenBank/DDBJ databases">
        <title>Genome Assembly of Synthetic Allotetraploid Brassica napus Reveals Homoeologous Exchanges between Subgenomes.</title>
        <authorList>
            <person name="Davis J.T."/>
        </authorList>
    </citation>
    <scope>NUCLEOTIDE SEQUENCE [LARGE SCALE GENOMIC DNA]</scope>
    <source>
        <strain evidence="2">cv. Da-Ae</strain>
        <tissue evidence="1">Seedling</tissue>
    </source>
</reference>
<dbReference type="Proteomes" id="UP000824890">
    <property type="component" value="Unassembled WGS sequence"/>
</dbReference>
<evidence type="ECO:0000313" key="2">
    <source>
        <dbReference type="Proteomes" id="UP000824890"/>
    </source>
</evidence>